<keyword evidence="2" id="KW-1185">Reference proteome</keyword>
<dbReference type="AlphaFoldDB" id="A0A448YU68"/>
<dbReference type="Pfam" id="PF13242">
    <property type="entry name" value="Hydrolase_like"/>
    <property type="match status" value="1"/>
</dbReference>
<sequence length="428" mass="46658">MTKFPSTIVQALAASAFFSGTSLSLSPFSSKSSTTSAKTTSAITDLMHEAAVAETERLFQFYSSNGNYNTENTENNNYPTKIEASPVITSPPTVWRSSEEAVTYIRDNIDTVLFDCDGVLYRTTSLCPGASECIRELMEIHHKRVLFVTNNAGVNRRELREKLSRLLRIDSLTNDQMISSSYSSAQYLKSELMAASKELGSTTTASSTPPRVHVIGSSGLCEELVAAGFNVTGGPSTSSPEHDECCSMSREELAAYDFEQLHPIDALVVGHDTDLNFRKLCIAENLLLRNPEALFVATNKDSFDVVDGNNNDLRHIMGNGATVVALEYSSKRTAINVGKPSKELFGLIRNQDSSGAKKPSGNVFDDPSRCLFVGDRLDTDIRFGKDNGMKSLLVMTGVTSAKTMEELANGTEEEPLPDFILPHVGMLI</sequence>
<dbReference type="OrthoDB" id="413953at2759"/>
<dbReference type="GO" id="GO:0016791">
    <property type="term" value="F:phosphatase activity"/>
    <property type="evidence" value="ECO:0007669"/>
    <property type="project" value="TreeGrafter"/>
</dbReference>
<dbReference type="InterPro" id="IPR036412">
    <property type="entry name" value="HAD-like_sf"/>
</dbReference>
<dbReference type="EMBL" id="CAACVS010000001">
    <property type="protein sequence ID" value="VEU33324.1"/>
    <property type="molecule type" value="Genomic_DNA"/>
</dbReference>
<dbReference type="Gene3D" id="3.40.50.1000">
    <property type="entry name" value="HAD superfamily/HAD-like"/>
    <property type="match status" value="2"/>
</dbReference>
<evidence type="ECO:0000313" key="1">
    <source>
        <dbReference type="EMBL" id="VEU33324.1"/>
    </source>
</evidence>
<dbReference type="Pfam" id="PF13344">
    <property type="entry name" value="Hydrolase_6"/>
    <property type="match status" value="1"/>
</dbReference>
<proteinExistence type="predicted"/>
<dbReference type="NCBIfam" id="TIGR01460">
    <property type="entry name" value="HAD-SF-IIA"/>
    <property type="match status" value="1"/>
</dbReference>
<reference evidence="1 2" key="1">
    <citation type="submission" date="2019-01" db="EMBL/GenBank/DDBJ databases">
        <authorList>
            <person name="Ferrante I. M."/>
        </authorList>
    </citation>
    <scope>NUCLEOTIDE SEQUENCE [LARGE SCALE GENOMIC DNA]</scope>
    <source>
        <strain evidence="1 2">B856</strain>
    </source>
</reference>
<protein>
    <submittedName>
        <fullName evidence="1">Uncharacterized protein</fullName>
    </submittedName>
</protein>
<dbReference type="PANTHER" id="PTHR19288">
    <property type="entry name" value="4-NITROPHENYLPHOSPHATASE-RELATED"/>
    <property type="match status" value="1"/>
</dbReference>
<dbReference type="PANTHER" id="PTHR19288:SF93">
    <property type="entry name" value="FI11325P-RELATED"/>
    <property type="match status" value="1"/>
</dbReference>
<dbReference type="Proteomes" id="UP000291116">
    <property type="component" value="Unassembled WGS sequence"/>
</dbReference>
<evidence type="ECO:0000313" key="2">
    <source>
        <dbReference type="Proteomes" id="UP000291116"/>
    </source>
</evidence>
<organism evidence="1 2">
    <name type="scientific">Pseudo-nitzschia multistriata</name>
    <dbReference type="NCBI Taxonomy" id="183589"/>
    <lineage>
        <taxon>Eukaryota</taxon>
        <taxon>Sar</taxon>
        <taxon>Stramenopiles</taxon>
        <taxon>Ochrophyta</taxon>
        <taxon>Bacillariophyta</taxon>
        <taxon>Bacillariophyceae</taxon>
        <taxon>Bacillariophycidae</taxon>
        <taxon>Bacillariales</taxon>
        <taxon>Bacillariaceae</taxon>
        <taxon>Pseudo-nitzschia</taxon>
    </lineage>
</organism>
<dbReference type="GO" id="GO:0005737">
    <property type="term" value="C:cytoplasm"/>
    <property type="evidence" value="ECO:0007669"/>
    <property type="project" value="TreeGrafter"/>
</dbReference>
<name>A0A448YU68_9STRA</name>
<dbReference type="SUPFAM" id="SSF56784">
    <property type="entry name" value="HAD-like"/>
    <property type="match status" value="1"/>
</dbReference>
<accession>A0A448YU68</accession>
<gene>
    <name evidence="1" type="ORF">PSNMU_V1.4_AUG-EV-PASAV3_0001270</name>
</gene>
<dbReference type="InterPro" id="IPR023214">
    <property type="entry name" value="HAD_sf"/>
</dbReference>
<dbReference type="InterPro" id="IPR006357">
    <property type="entry name" value="HAD-SF_hydro_IIA"/>
</dbReference>